<dbReference type="GeneID" id="19115505"/>
<evidence type="ECO:0000256" key="6">
    <source>
        <dbReference type="SAM" id="Phobius"/>
    </source>
</evidence>
<comment type="subcellular location">
    <subcellularLocation>
        <location evidence="1">Membrane</location>
    </subcellularLocation>
</comment>
<keyword evidence="9" id="KW-1185">Reference proteome</keyword>
<comment type="similarity">
    <text evidence="2">Belongs to the UPF0057 (PMP3) family.</text>
</comment>
<evidence type="ECO:0000256" key="3">
    <source>
        <dbReference type="ARBA" id="ARBA00022692"/>
    </source>
</evidence>
<name>M2NIA1_BAUPA</name>
<proteinExistence type="inferred from homology"/>
<dbReference type="AlphaFoldDB" id="M2NIA1"/>
<evidence type="ECO:0000256" key="4">
    <source>
        <dbReference type="ARBA" id="ARBA00022989"/>
    </source>
</evidence>
<dbReference type="Proteomes" id="UP000011761">
    <property type="component" value="Unassembled WGS sequence"/>
</dbReference>
<evidence type="ECO:0000256" key="2">
    <source>
        <dbReference type="ARBA" id="ARBA00009530"/>
    </source>
</evidence>
<reference evidence="8 9" key="1">
    <citation type="journal article" date="2012" name="PLoS Pathog.">
        <title>Diverse lifestyles and strategies of plant pathogenesis encoded in the genomes of eighteen Dothideomycetes fungi.</title>
        <authorList>
            <person name="Ohm R.A."/>
            <person name="Feau N."/>
            <person name="Henrissat B."/>
            <person name="Schoch C.L."/>
            <person name="Horwitz B.A."/>
            <person name="Barry K.W."/>
            <person name="Condon B.J."/>
            <person name="Copeland A.C."/>
            <person name="Dhillon B."/>
            <person name="Glaser F."/>
            <person name="Hesse C.N."/>
            <person name="Kosti I."/>
            <person name="LaButti K."/>
            <person name="Lindquist E.A."/>
            <person name="Lucas S."/>
            <person name="Salamov A.A."/>
            <person name="Bradshaw R.E."/>
            <person name="Ciuffetti L."/>
            <person name="Hamelin R.C."/>
            <person name="Kema G.H.J."/>
            <person name="Lawrence C."/>
            <person name="Scott J.A."/>
            <person name="Spatafora J.W."/>
            <person name="Turgeon B.G."/>
            <person name="de Wit P.J.G.M."/>
            <person name="Zhong S."/>
            <person name="Goodwin S.B."/>
            <person name="Grigoriev I.V."/>
        </authorList>
    </citation>
    <scope>NUCLEOTIDE SEQUENCE [LARGE SCALE GENOMIC DNA]</scope>
    <source>
        <strain evidence="8 9">UAMH 10762</strain>
    </source>
</reference>
<evidence type="ECO:0008006" key="10">
    <source>
        <dbReference type="Google" id="ProtNLM"/>
    </source>
</evidence>
<dbReference type="KEGG" id="bcom:BAUCODRAFT_56137"/>
<organism evidence="8 9">
    <name type="scientific">Baudoinia panamericana (strain UAMH 10762)</name>
    <name type="common">Angels' share fungus</name>
    <name type="synonym">Baudoinia compniacensis (strain UAMH 10762)</name>
    <dbReference type="NCBI Taxonomy" id="717646"/>
    <lineage>
        <taxon>Eukaryota</taxon>
        <taxon>Fungi</taxon>
        <taxon>Dikarya</taxon>
        <taxon>Ascomycota</taxon>
        <taxon>Pezizomycotina</taxon>
        <taxon>Dothideomycetes</taxon>
        <taxon>Dothideomycetidae</taxon>
        <taxon>Mycosphaerellales</taxon>
        <taxon>Teratosphaeriaceae</taxon>
        <taxon>Baudoinia</taxon>
    </lineage>
</organism>
<feature type="chain" id="PRO_5004022132" description="Plasma membrane proteolipid 3" evidence="7">
    <location>
        <begin position="17"/>
        <end position="79"/>
    </location>
</feature>
<keyword evidence="4 6" id="KW-1133">Transmembrane helix</keyword>
<feature type="non-terminal residue" evidence="8">
    <location>
        <position position="79"/>
    </location>
</feature>
<evidence type="ECO:0000313" key="8">
    <source>
        <dbReference type="EMBL" id="EMC99094.1"/>
    </source>
</evidence>
<evidence type="ECO:0000313" key="9">
    <source>
        <dbReference type="Proteomes" id="UP000011761"/>
    </source>
</evidence>
<dbReference type="RefSeq" id="XP_007673678.1">
    <property type="nucleotide sequence ID" value="XM_007675488.1"/>
</dbReference>
<keyword evidence="7" id="KW-0732">Signal</keyword>
<dbReference type="HOGENOM" id="CLU_107649_1_2_1"/>
<dbReference type="GO" id="GO:0016020">
    <property type="term" value="C:membrane"/>
    <property type="evidence" value="ECO:0007669"/>
    <property type="project" value="UniProtKB-SubCell"/>
</dbReference>
<evidence type="ECO:0000256" key="5">
    <source>
        <dbReference type="ARBA" id="ARBA00023136"/>
    </source>
</evidence>
<sequence>ICLMVINVFFPPLSVAMLCGLDWDCILNCILLVCAILPSHVHAFYVSCIYFHRRRKVKKGRYPGGPKPFIHSSNVLNGG</sequence>
<dbReference type="EMBL" id="KB445552">
    <property type="protein sequence ID" value="EMC99094.1"/>
    <property type="molecule type" value="Genomic_DNA"/>
</dbReference>
<dbReference type="OrthoDB" id="2152119at2759"/>
<keyword evidence="3 6" id="KW-0812">Transmembrane</keyword>
<keyword evidence="5 6" id="KW-0472">Membrane</keyword>
<dbReference type="eggNOG" id="ENOG502ST26">
    <property type="taxonomic scope" value="Eukaryota"/>
</dbReference>
<accession>M2NIA1</accession>
<feature type="non-terminal residue" evidence="8">
    <location>
        <position position="1"/>
    </location>
</feature>
<protein>
    <recommendedName>
        <fullName evidence="10">Plasma membrane proteolipid 3</fullName>
    </recommendedName>
</protein>
<dbReference type="Pfam" id="PF01679">
    <property type="entry name" value="Pmp3"/>
    <property type="match status" value="1"/>
</dbReference>
<gene>
    <name evidence="8" type="ORF">BAUCODRAFT_56137</name>
</gene>
<feature type="transmembrane region" description="Helical" evidence="6">
    <location>
        <begin position="30"/>
        <end position="51"/>
    </location>
</feature>
<evidence type="ECO:0000256" key="7">
    <source>
        <dbReference type="SAM" id="SignalP"/>
    </source>
</evidence>
<dbReference type="OMA" id="IHGMYIS"/>
<feature type="signal peptide" evidence="7">
    <location>
        <begin position="1"/>
        <end position="16"/>
    </location>
</feature>
<evidence type="ECO:0000256" key="1">
    <source>
        <dbReference type="ARBA" id="ARBA00004370"/>
    </source>
</evidence>
<dbReference type="InterPro" id="IPR000612">
    <property type="entry name" value="PMP3"/>
</dbReference>